<gene>
    <name evidence="1" type="ORF">DAPPUDRAFT_119338</name>
</gene>
<dbReference type="PhylomeDB" id="E9HY87"/>
<dbReference type="KEGG" id="dpx:DAPPUDRAFT_119338"/>
<sequence length="233" mass="27144">MKEEEVPRVKDITKHYQLLLSELCLDYNSLCRVRKFQLYEKLISYFGDKVKEEVTFLLRNLILERPRNILPKNLNIEELIAGESKPPNLLRTFFESLVAVYCHLDIPIQVSRLIKTKLQFRRRFRNRASFGAVEESKLLPESLHRRPDLNTGVVFDNFDLSLETLTGKDTLHETVGIATQDVPPDGDNFLQLAKSEDNECDIILQTGKRRREFIPECCLSPCWLKQTVGDHFH</sequence>
<dbReference type="InParanoid" id="E9HY87"/>
<evidence type="ECO:0000313" key="1">
    <source>
        <dbReference type="EMBL" id="EFX63293.1"/>
    </source>
</evidence>
<reference evidence="1 2" key="1">
    <citation type="journal article" date="2011" name="Science">
        <title>The ecoresponsive genome of Daphnia pulex.</title>
        <authorList>
            <person name="Colbourne J.K."/>
            <person name="Pfrender M.E."/>
            <person name="Gilbert D."/>
            <person name="Thomas W.K."/>
            <person name="Tucker A."/>
            <person name="Oakley T.H."/>
            <person name="Tokishita S."/>
            <person name="Aerts A."/>
            <person name="Arnold G.J."/>
            <person name="Basu M.K."/>
            <person name="Bauer D.J."/>
            <person name="Caceres C.E."/>
            <person name="Carmel L."/>
            <person name="Casola C."/>
            <person name="Choi J.H."/>
            <person name="Detter J.C."/>
            <person name="Dong Q."/>
            <person name="Dusheyko S."/>
            <person name="Eads B.D."/>
            <person name="Frohlich T."/>
            <person name="Geiler-Samerotte K.A."/>
            <person name="Gerlach D."/>
            <person name="Hatcher P."/>
            <person name="Jogdeo S."/>
            <person name="Krijgsveld J."/>
            <person name="Kriventseva E.V."/>
            <person name="Kultz D."/>
            <person name="Laforsch C."/>
            <person name="Lindquist E."/>
            <person name="Lopez J."/>
            <person name="Manak J.R."/>
            <person name="Muller J."/>
            <person name="Pangilinan J."/>
            <person name="Patwardhan R.P."/>
            <person name="Pitluck S."/>
            <person name="Pritham E.J."/>
            <person name="Rechtsteiner A."/>
            <person name="Rho M."/>
            <person name="Rogozin I.B."/>
            <person name="Sakarya O."/>
            <person name="Salamov A."/>
            <person name="Schaack S."/>
            <person name="Shapiro H."/>
            <person name="Shiga Y."/>
            <person name="Skalitzky C."/>
            <person name="Smith Z."/>
            <person name="Souvorov A."/>
            <person name="Sung W."/>
            <person name="Tang Z."/>
            <person name="Tsuchiya D."/>
            <person name="Tu H."/>
            <person name="Vos H."/>
            <person name="Wang M."/>
            <person name="Wolf Y.I."/>
            <person name="Yamagata H."/>
            <person name="Yamada T."/>
            <person name="Ye Y."/>
            <person name="Shaw J.R."/>
            <person name="Andrews J."/>
            <person name="Crease T.J."/>
            <person name="Tang H."/>
            <person name="Lucas S.M."/>
            <person name="Robertson H.M."/>
            <person name="Bork P."/>
            <person name="Koonin E.V."/>
            <person name="Zdobnov E.M."/>
            <person name="Grigoriev I.V."/>
            <person name="Lynch M."/>
            <person name="Boore J.L."/>
        </authorList>
    </citation>
    <scope>NUCLEOTIDE SEQUENCE [LARGE SCALE GENOMIC DNA]</scope>
</reference>
<accession>E9HY87</accession>
<evidence type="ECO:0000313" key="2">
    <source>
        <dbReference type="Proteomes" id="UP000000305"/>
    </source>
</evidence>
<dbReference type="HOGENOM" id="CLU_1190928_0_0_1"/>
<dbReference type="AlphaFoldDB" id="E9HY87"/>
<keyword evidence="2" id="KW-1185">Reference proteome</keyword>
<proteinExistence type="predicted"/>
<name>E9HY87_DAPPU</name>
<dbReference type="EMBL" id="GL733124">
    <property type="protein sequence ID" value="EFX63293.1"/>
    <property type="molecule type" value="Genomic_DNA"/>
</dbReference>
<protein>
    <submittedName>
        <fullName evidence="1">Uncharacterized protein</fullName>
    </submittedName>
</protein>
<dbReference type="OrthoDB" id="8060926at2759"/>
<organism evidence="1 2">
    <name type="scientific">Daphnia pulex</name>
    <name type="common">Water flea</name>
    <dbReference type="NCBI Taxonomy" id="6669"/>
    <lineage>
        <taxon>Eukaryota</taxon>
        <taxon>Metazoa</taxon>
        <taxon>Ecdysozoa</taxon>
        <taxon>Arthropoda</taxon>
        <taxon>Crustacea</taxon>
        <taxon>Branchiopoda</taxon>
        <taxon>Diplostraca</taxon>
        <taxon>Cladocera</taxon>
        <taxon>Anomopoda</taxon>
        <taxon>Daphniidae</taxon>
        <taxon>Daphnia</taxon>
    </lineage>
</organism>
<dbReference type="Proteomes" id="UP000000305">
    <property type="component" value="Unassembled WGS sequence"/>
</dbReference>